<dbReference type="OrthoDB" id="984865at2759"/>
<name>A0A2P5WBL3_GOSBA</name>
<dbReference type="AlphaFoldDB" id="A0A2P5WBL3"/>
<evidence type="ECO:0000313" key="3">
    <source>
        <dbReference type="Proteomes" id="UP000239757"/>
    </source>
</evidence>
<gene>
    <name evidence="2" type="ORF">GOBAR_AA32237</name>
</gene>
<protein>
    <recommendedName>
        <fullName evidence="1">DUF4283 domain-containing protein</fullName>
    </recommendedName>
</protein>
<evidence type="ECO:0000313" key="2">
    <source>
        <dbReference type="EMBL" id="PPR88456.1"/>
    </source>
</evidence>
<accession>A0A2P5WBL3</accession>
<dbReference type="PANTHER" id="PTHR31286:SF173">
    <property type="entry name" value="DUF4283 DOMAIN-CONTAINING PROTEIN"/>
    <property type="match status" value="1"/>
</dbReference>
<reference evidence="2 3" key="1">
    <citation type="submission" date="2015-01" db="EMBL/GenBank/DDBJ databases">
        <title>Genome of allotetraploid Gossypium barbadense reveals genomic plasticity and fiber elongation in cotton evolution.</title>
        <authorList>
            <person name="Chen X."/>
            <person name="Liu X."/>
            <person name="Zhao B."/>
            <person name="Zheng H."/>
            <person name="Hu Y."/>
            <person name="Lu G."/>
            <person name="Yang C."/>
            <person name="Chen J."/>
            <person name="Shan C."/>
            <person name="Zhang L."/>
            <person name="Zhou Y."/>
            <person name="Wang L."/>
            <person name="Guo W."/>
            <person name="Bai Y."/>
            <person name="Ruan J."/>
            <person name="Shangguan X."/>
            <person name="Mao Y."/>
            <person name="Jiang J."/>
            <person name="Zhu Y."/>
            <person name="Lei J."/>
            <person name="Kang H."/>
            <person name="Chen S."/>
            <person name="He X."/>
            <person name="Wang R."/>
            <person name="Wang Y."/>
            <person name="Chen J."/>
            <person name="Wang L."/>
            <person name="Yu S."/>
            <person name="Wang B."/>
            <person name="Wei J."/>
            <person name="Song S."/>
            <person name="Lu X."/>
            <person name="Gao Z."/>
            <person name="Gu W."/>
            <person name="Deng X."/>
            <person name="Ma D."/>
            <person name="Wang S."/>
            <person name="Liang W."/>
            <person name="Fang L."/>
            <person name="Cai C."/>
            <person name="Zhu X."/>
            <person name="Zhou B."/>
            <person name="Zhang Y."/>
            <person name="Chen Z."/>
            <person name="Xu S."/>
            <person name="Zhu R."/>
            <person name="Wang S."/>
            <person name="Zhang T."/>
            <person name="Zhao G."/>
        </authorList>
    </citation>
    <scope>NUCLEOTIDE SEQUENCE [LARGE SCALE GENOMIC DNA]</scope>
    <source>
        <strain evidence="3">cv. Xinhai21</strain>
        <tissue evidence="2">Leaf</tissue>
    </source>
</reference>
<dbReference type="Pfam" id="PF14111">
    <property type="entry name" value="DUF4283"/>
    <property type="match status" value="1"/>
</dbReference>
<sequence length="199" mass="22653">MDSPCENVGLGIAIMEDLIPKKVRFRDKEEEAGNGMMIDTLLGQSTFWRDKLIGHSSKDVYNNLDDKDAIDILEGDIQKSIVNGVPSITFLGRIHQILIQGMDNTMILKLLGRNVGFLVLQNKIYSMWRSIAPIHMMDIENGYFIIKFQNKRDCETALSEGPWIIFGQYLTVQPWTMAFDTSQAYPNVVMAWIRFSGLT</sequence>
<dbReference type="PANTHER" id="PTHR31286">
    <property type="entry name" value="GLYCINE-RICH CELL WALL STRUCTURAL PROTEIN 1.8-LIKE"/>
    <property type="match status" value="1"/>
</dbReference>
<dbReference type="Proteomes" id="UP000239757">
    <property type="component" value="Unassembled WGS sequence"/>
</dbReference>
<feature type="domain" description="DUF4283" evidence="1">
    <location>
        <begin position="104"/>
        <end position="182"/>
    </location>
</feature>
<dbReference type="EMBL" id="KZ668275">
    <property type="protein sequence ID" value="PPR88456.1"/>
    <property type="molecule type" value="Genomic_DNA"/>
</dbReference>
<dbReference type="InterPro" id="IPR025558">
    <property type="entry name" value="DUF4283"/>
</dbReference>
<dbReference type="InterPro" id="IPR040256">
    <property type="entry name" value="At4g02000-like"/>
</dbReference>
<organism evidence="2 3">
    <name type="scientific">Gossypium barbadense</name>
    <name type="common">Sea Island cotton</name>
    <name type="synonym">Hibiscus barbadensis</name>
    <dbReference type="NCBI Taxonomy" id="3634"/>
    <lineage>
        <taxon>Eukaryota</taxon>
        <taxon>Viridiplantae</taxon>
        <taxon>Streptophyta</taxon>
        <taxon>Embryophyta</taxon>
        <taxon>Tracheophyta</taxon>
        <taxon>Spermatophyta</taxon>
        <taxon>Magnoliopsida</taxon>
        <taxon>eudicotyledons</taxon>
        <taxon>Gunneridae</taxon>
        <taxon>Pentapetalae</taxon>
        <taxon>rosids</taxon>
        <taxon>malvids</taxon>
        <taxon>Malvales</taxon>
        <taxon>Malvaceae</taxon>
        <taxon>Malvoideae</taxon>
        <taxon>Gossypium</taxon>
    </lineage>
</organism>
<proteinExistence type="predicted"/>
<evidence type="ECO:0000259" key="1">
    <source>
        <dbReference type="Pfam" id="PF14111"/>
    </source>
</evidence>